<dbReference type="Gene3D" id="3.40.50.300">
    <property type="entry name" value="P-loop containing nucleotide triphosphate hydrolases"/>
    <property type="match status" value="2"/>
</dbReference>
<evidence type="ECO:0000256" key="2">
    <source>
        <dbReference type="SAM" id="Phobius"/>
    </source>
</evidence>
<feature type="domain" description="YhaN AAA" evidence="3">
    <location>
        <begin position="1"/>
        <end position="206"/>
    </location>
</feature>
<dbReference type="SUPFAM" id="SSF52540">
    <property type="entry name" value="P-loop containing nucleoside triphosphate hydrolases"/>
    <property type="match status" value="1"/>
</dbReference>
<dbReference type="InterPro" id="IPR038734">
    <property type="entry name" value="YhaN_AAA"/>
</dbReference>
<gene>
    <name evidence="4" type="ORF">FEZ48_06835</name>
</gene>
<organism evidence="4 5">
    <name type="scientific">Marinilactibacillus psychrotolerans</name>
    <dbReference type="NCBI Taxonomy" id="191770"/>
    <lineage>
        <taxon>Bacteria</taxon>
        <taxon>Bacillati</taxon>
        <taxon>Bacillota</taxon>
        <taxon>Bacilli</taxon>
        <taxon>Lactobacillales</taxon>
        <taxon>Carnobacteriaceae</taxon>
        <taxon>Marinilactibacillus</taxon>
    </lineage>
</organism>
<feature type="transmembrane region" description="Helical" evidence="2">
    <location>
        <begin position="470"/>
        <end position="488"/>
    </location>
</feature>
<evidence type="ECO:0000313" key="4">
    <source>
        <dbReference type="EMBL" id="TLQ07386.1"/>
    </source>
</evidence>
<keyword evidence="2" id="KW-0812">Transmembrane</keyword>
<dbReference type="Proteomes" id="UP000307201">
    <property type="component" value="Unassembled WGS sequence"/>
</dbReference>
<feature type="coiled-coil region" evidence="1">
    <location>
        <begin position="274"/>
        <end position="301"/>
    </location>
</feature>
<dbReference type="PANTHER" id="PTHR41259">
    <property type="entry name" value="DOUBLE-STRAND BREAK REPAIR RAD50 ATPASE, PUTATIVE-RELATED"/>
    <property type="match status" value="1"/>
</dbReference>
<keyword evidence="2" id="KW-1133">Transmembrane helix</keyword>
<dbReference type="InterPro" id="IPR027417">
    <property type="entry name" value="P-loop_NTPase"/>
</dbReference>
<comment type="caution">
    <text evidence="4">The sequence shown here is derived from an EMBL/GenBank/DDBJ whole genome shotgun (WGS) entry which is preliminary data.</text>
</comment>
<accession>A0A5R9C3J1</accession>
<dbReference type="STRING" id="191770.SAMN04488013_101194"/>
<evidence type="ECO:0000256" key="1">
    <source>
        <dbReference type="SAM" id="Coils"/>
    </source>
</evidence>
<dbReference type="OrthoDB" id="9764467at2"/>
<feature type="coiled-coil region" evidence="1">
    <location>
        <begin position="376"/>
        <end position="424"/>
    </location>
</feature>
<feature type="coiled-coil region" evidence="1">
    <location>
        <begin position="720"/>
        <end position="788"/>
    </location>
</feature>
<reference evidence="4 5" key="1">
    <citation type="submission" date="2019-05" db="EMBL/GenBank/DDBJ databases">
        <title>The metagenome of a microbial culture collection derived from dairy environment covers the genomic content of the human microbiome.</title>
        <authorList>
            <person name="Roder T."/>
            <person name="Wuthrich D."/>
            <person name="Sattari Z."/>
            <person name="Von Ah U."/>
            <person name="Bar C."/>
            <person name="Ronchi F."/>
            <person name="Macpherson A.J."/>
            <person name="Ganal-Vonarburg S.C."/>
            <person name="Bruggmann R."/>
            <person name="Vergeres G."/>
        </authorList>
    </citation>
    <scope>NUCLEOTIDE SEQUENCE [LARGE SCALE GENOMIC DNA]</scope>
    <source>
        <strain evidence="4 5">FAM 24235</strain>
    </source>
</reference>
<protein>
    <recommendedName>
        <fullName evidence="3">YhaN AAA domain-containing protein</fullName>
    </recommendedName>
</protein>
<dbReference type="AlphaFoldDB" id="A0A5R9C3J1"/>
<evidence type="ECO:0000313" key="5">
    <source>
        <dbReference type="Proteomes" id="UP000307201"/>
    </source>
</evidence>
<proteinExistence type="predicted"/>
<dbReference type="RefSeq" id="WP_138471836.1">
    <property type="nucleotide sequence ID" value="NZ_VBTE01000017.1"/>
</dbReference>
<dbReference type="EMBL" id="VBTE01000017">
    <property type="protein sequence ID" value="TLQ07386.1"/>
    <property type="molecule type" value="Genomic_DNA"/>
</dbReference>
<feature type="coiled-coil region" evidence="1">
    <location>
        <begin position="180"/>
        <end position="241"/>
    </location>
</feature>
<keyword evidence="1" id="KW-0175">Coiled coil</keyword>
<name>A0A5R9C3J1_9LACT</name>
<keyword evidence="2" id="KW-0472">Membrane</keyword>
<dbReference type="PANTHER" id="PTHR41259:SF1">
    <property type="entry name" value="DOUBLE-STRAND BREAK REPAIR RAD50 ATPASE, PUTATIVE-RELATED"/>
    <property type="match status" value="1"/>
</dbReference>
<sequence>MRIKTLTIYGYGKWIDKTFDFSPEYHVIYGKNEAGKSTLMSFIHSILFGFPTRHSALLRYEPKDSSRYGGKLIIDDERFGIVSIERVQGKSTGDVKVLLADGSTGSDDLLHKIIYGIDRNLYQSVFSFHLKGIEQVEEMTKDQLSRYFLSAGALGTEQFLKRSDQLKQQANQLYKPTGRIPEINQALKKIEAKKASMEEAKSKNTQYLDLLQKVENISREIDKSEIDKRTFQKQIESLRQVEQNWESILEISQLEKDIEQLNTSGLSENGLYELNHLNKQIEEIRKEILKLQGTLKEFQKEYEPSKELIMYQENEKNIDFLAIQLESISDMIKEKMFIDKEANRLEQIIIKDKVQEGLESNEELSVALSGAERNQVDQWRVEYNEVEQMLTTLKEAQFQVEYKKESLEENIDQLEKKLWSNEKFRKEEEYHDKIKNNQQNKPTTTLEIIFISASIIGVLVTAMLNLFMPWASFGFVFIIVGSLISSLLKKNRNQKKNQDFSTYEAYIEQKEMRRQWRQYLFNIDKLEEEKRSNQKERDILYHREKNILEQWINFKKYKHINTSIELIDALKHEDKMIVLREQGNELRRLRKAALELEKDILLKMEPFKKMGNLFSEDDTPEQKVNRFKNYYSKVKEEKNHLQEYVLESQEVRRALNQLFETEKEYLVRKQHLLQEAGADSEDVFRHLYGILKQKNEKEERLKILKEQIPAESVENFAFSKEEIENNRVQSQEEINKIKEKIKMQTEQKIKLEINIKKLEEGGEYTALLQEFENEKSLLQELVNKWISKRLASYMIERTLKYARKDRFPETIKDAERYFTYLTNDAYKKIVINNETVWVLTQDGNYLKAEELSRGTAEPLYVALRLAFIANIQDTIRMPLLIDDGFVNLDRNRRARMYQLLKEISKKTQVIYFSFDSTSYKNLEENQITFLTNEL</sequence>
<evidence type="ECO:0000259" key="3">
    <source>
        <dbReference type="Pfam" id="PF13514"/>
    </source>
</evidence>
<dbReference type="Pfam" id="PF13514">
    <property type="entry name" value="AAA_27"/>
    <property type="match status" value="1"/>
</dbReference>